<feature type="region of interest" description="Disordered" evidence="2">
    <location>
        <begin position="335"/>
        <end position="359"/>
    </location>
</feature>
<dbReference type="EMBL" id="FLZR02000042">
    <property type="protein sequence ID" value="VVA00165.1"/>
    <property type="molecule type" value="Genomic_DNA"/>
</dbReference>
<sequence length="452" mass="52467">MSTSQKDPRYIRYQDYGNVKDIFDRTVDIKHDEKRFERIIKDITKEKYKGYLENKTLIRLHQVLSKDPAFYESITPYYCSYLNHWLNKEVQNPKNHVDETYFPIFQKFSEKFSYERTHKNDQRCNNYIFNLGHETVNIMDILYGLYDEYKIIRSYSEQNFHTSCNKLLFLAKNHNEAIDEYYKNDKKLYDKFEYIKKLIDGLTMRRNSPCLEPIYLHKPKVIRLREEEEARNKAAEEEREREKALRTQREEALRTQREQQLKAQEVLLQSSENNRVAFTTSEKGISLSTGDQRGLRAPVISELDQNTQLLHSLENLQSSGGLLLEKDHTREGELIYTNGDTGPQEEGVYEQPGTDRTRSGMFGGSSGIPGYITEVFGSVDPVPVVGVSGGMGALFLLFRYTPLGTFFRGGRGRAHRIPRSFNGQFLGAFPDVNEYNGGYIGYGPMDIPYGAE</sequence>
<dbReference type="VEuPathDB" id="PlasmoDB:PVW1_080005000"/>
<evidence type="ECO:0000256" key="1">
    <source>
        <dbReference type="SAM" id="Coils"/>
    </source>
</evidence>
<dbReference type="VEuPathDB" id="PlasmoDB:PVPAM_060039100"/>
<dbReference type="AlphaFoldDB" id="A0A565A5R7"/>
<dbReference type="OrthoDB" id="389504at2759"/>
<organism evidence="3">
    <name type="scientific">Plasmodium vivax</name>
    <name type="common">malaria parasite P. vivax</name>
    <dbReference type="NCBI Taxonomy" id="5855"/>
    <lineage>
        <taxon>Eukaryota</taxon>
        <taxon>Sar</taxon>
        <taxon>Alveolata</taxon>
        <taxon>Apicomplexa</taxon>
        <taxon>Aconoidasida</taxon>
        <taxon>Haemosporida</taxon>
        <taxon>Plasmodiidae</taxon>
        <taxon>Plasmodium</taxon>
        <taxon>Plasmodium (Plasmodium)</taxon>
    </lineage>
</organism>
<evidence type="ECO:0000313" key="3">
    <source>
        <dbReference type="EMBL" id="VVA00165.1"/>
    </source>
</evidence>
<name>A0A565A5R7_PLAVI</name>
<evidence type="ECO:0000256" key="2">
    <source>
        <dbReference type="SAM" id="MobiDB-lite"/>
    </source>
</evidence>
<dbReference type="Proteomes" id="UP000220605">
    <property type="component" value="Unassembled WGS sequence"/>
</dbReference>
<proteinExistence type="predicted"/>
<feature type="coiled-coil region" evidence="1">
    <location>
        <begin position="218"/>
        <end position="255"/>
    </location>
</feature>
<keyword evidence="1" id="KW-0175">Coiled coil</keyword>
<protein>
    <submittedName>
        <fullName evidence="3">VIR protein</fullName>
    </submittedName>
</protein>
<dbReference type="InterPro" id="IPR008780">
    <property type="entry name" value="Plasmodium_Vir"/>
</dbReference>
<accession>A0A565A5R7</accession>
<reference evidence="3" key="1">
    <citation type="submission" date="2016-07" db="EMBL/GenBank/DDBJ databases">
        <authorList>
            <consortium name="Pathogen Informatics"/>
        </authorList>
    </citation>
    <scope>NUCLEOTIDE SEQUENCE</scope>
</reference>
<dbReference type="VEuPathDB" id="PlasmoDB:PVX_121345"/>
<gene>
    <name evidence="3" type="ORF">PVP01_0008780</name>
</gene>
<dbReference type="Pfam" id="PF05795">
    <property type="entry name" value="Plasmodium_Vir"/>
    <property type="match status" value="1"/>
</dbReference>
<dbReference type="VEuPathDB" id="PlasmoDB:PVP01_0008780"/>